<dbReference type="InterPro" id="IPR011711">
    <property type="entry name" value="GntR_C"/>
</dbReference>
<evidence type="ECO:0000256" key="1">
    <source>
        <dbReference type="ARBA" id="ARBA00023015"/>
    </source>
</evidence>
<name>A0A549T0H1_9HYPH</name>
<gene>
    <name evidence="5" type="ORF">FNA46_20465</name>
</gene>
<dbReference type="PRINTS" id="PR00035">
    <property type="entry name" value="HTHGNTR"/>
</dbReference>
<evidence type="ECO:0000256" key="3">
    <source>
        <dbReference type="ARBA" id="ARBA00023163"/>
    </source>
</evidence>
<dbReference type="AlphaFoldDB" id="A0A549T0H1"/>
<dbReference type="RefSeq" id="WP_143127067.1">
    <property type="nucleotide sequence ID" value="NZ_VJMG01000066.1"/>
</dbReference>
<evidence type="ECO:0000256" key="2">
    <source>
        <dbReference type="ARBA" id="ARBA00023125"/>
    </source>
</evidence>
<dbReference type="InterPro" id="IPR036388">
    <property type="entry name" value="WH-like_DNA-bd_sf"/>
</dbReference>
<dbReference type="SMART" id="SM00345">
    <property type="entry name" value="HTH_GNTR"/>
    <property type="match status" value="1"/>
</dbReference>
<protein>
    <submittedName>
        <fullName evidence="5">FadR family transcriptional regulator</fullName>
    </submittedName>
</protein>
<keyword evidence="3" id="KW-0804">Transcription</keyword>
<evidence type="ECO:0000259" key="4">
    <source>
        <dbReference type="PROSITE" id="PS50949"/>
    </source>
</evidence>
<keyword evidence="1" id="KW-0805">Transcription regulation</keyword>
<dbReference type="EMBL" id="VJMG01000066">
    <property type="protein sequence ID" value="TRL35367.1"/>
    <property type="molecule type" value="Genomic_DNA"/>
</dbReference>
<evidence type="ECO:0000313" key="6">
    <source>
        <dbReference type="Proteomes" id="UP000316801"/>
    </source>
</evidence>
<dbReference type="Gene3D" id="1.10.10.10">
    <property type="entry name" value="Winged helix-like DNA-binding domain superfamily/Winged helix DNA-binding domain"/>
    <property type="match status" value="1"/>
</dbReference>
<dbReference type="PANTHER" id="PTHR43537:SF5">
    <property type="entry name" value="UXU OPERON TRANSCRIPTIONAL REGULATOR"/>
    <property type="match status" value="1"/>
</dbReference>
<dbReference type="SUPFAM" id="SSF46785">
    <property type="entry name" value="Winged helix' DNA-binding domain"/>
    <property type="match status" value="1"/>
</dbReference>
<dbReference type="InterPro" id="IPR036390">
    <property type="entry name" value="WH_DNA-bd_sf"/>
</dbReference>
<dbReference type="Proteomes" id="UP000316801">
    <property type="component" value="Unassembled WGS sequence"/>
</dbReference>
<accession>A0A549T0H1</accession>
<proteinExistence type="predicted"/>
<dbReference type="GO" id="GO:0003677">
    <property type="term" value="F:DNA binding"/>
    <property type="evidence" value="ECO:0007669"/>
    <property type="project" value="UniProtKB-KW"/>
</dbReference>
<dbReference type="Pfam" id="PF00392">
    <property type="entry name" value="GntR"/>
    <property type="match status" value="1"/>
</dbReference>
<reference evidence="5 6" key="1">
    <citation type="submission" date="2019-07" db="EMBL/GenBank/DDBJ databases">
        <title>Ln-dependent methylotrophs.</title>
        <authorList>
            <person name="Tani A."/>
        </authorList>
    </citation>
    <scope>NUCLEOTIDE SEQUENCE [LARGE SCALE GENOMIC DNA]</scope>
    <source>
        <strain evidence="5 6">SM12</strain>
    </source>
</reference>
<evidence type="ECO:0000313" key="5">
    <source>
        <dbReference type="EMBL" id="TRL35367.1"/>
    </source>
</evidence>
<keyword evidence="2" id="KW-0238">DNA-binding</keyword>
<comment type="caution">
    <text evidence="5">The sequence shown here is derived from an EMBL/GenBank/DDBJ whole genome shotgun (WGS) entry which is preliminary data.</text>
</comment>
<dbReference type="InterPro" id="IPR000524">
    <property type="entry name" value="Tscrpt_reg_HTH_GntR"/>
</dbReference>
<feature type="domain" description="HTH gntR-type" evidence="4">
    <location>
        <begin position="9"/>
        <end position="77"/>
    </location>
</feature>
<dbReference type="PROSITE" id="PS50949">
    <property type="entry name" value="HTH_GNTR"/>
    <property type="match status" value="1"/>
</dbReference>
<dbReference type="PANTHER" id="PTHR43537">
    <property type="entry name" value="TRANSCRIPTIONAL REGULATOR, GNTR FAMILY"/>
    <property type="match status" value="1"/>
</dbReference>
<dbReference type="GO" id="GO:0003700">
    <property type="term" value="F:DNA-binding transcription factor activity"/>
    <property type="evidence" value="ECO:0007669"/>
    <property type="project" value="InterPro"/>
</dbReference>
<dbReference type="InterPro" id="IPR008920">
    <property type="entry name" value="TF_FadR/GntR_C"/>
</dbReference>
<sequence length="231" mass="25946">MSGIRTTERRLYQQVADQIRSLIQSGHFRLGQRLPAERELAQQLGVSRPSLREALIALEIDGTVEIRMGSGIYVVATSERRPQSPVSIGESPVELMQARAAVEGTVILMAAARMQPDTLRALRQVLDAMRTEIAEGRKPVEQDRQFHLTIAAQSGNGVLQRLVGELFDDRHSPLSTQLREHFETPDTWSLALAEHEAILEALEARDALLAQAMMRAHLEESKRRWLDSEPR</sequence>
<dbReference type="Pfam" id="PF07729">
    <property type="entry name" value="FCD"/>
    <property type="match status" value="1"/>
</dbReference>
<organism evidence="5 6">
    <name type="scientific">Rhizobium straminoryzae</name>
    <dbReference type="NCBI Taxonomy" id="1387186"/>
    <lineage>
        <taxon>Bacteria</taxon>
        <taxon>Pseudomonadati</taxon>
        <taxon>Pseudomonadota</taxon>
        <taxon>Alphaproteobacteria</taxon>
        <taxon>Hyphomicrobiales</taxon>
        <taxon>Rhizobiaceae</taxon>
        <taxon>Rhizobium/Agrobacterium group</taxon>
        <taxon>Rhizobium</taxon>
    </lineage>
</organism>
<keyword evidence="6" id="KW-1185">Reference proteome</keyword>
<dbReference type="CDD" id="cd07377">
    <property type="entry name" value="WHTH_GntR"/>
    <property type="match status" value="1"/>
</dbReference>
<dbReference type="SUPFAM" id="SSF48008">
    <property type="entry name" value="GntR ligand-binding domain-like"/>
    <property type="match status" value="1"/>
</dbReference>
<dbReference type="SMART" id="SM00895">
    <property type="entry name" value="FCD"/>
    <property type="match status" value="1"/>
</dbReference>
<dbReference type="Gene3D" id="1.20.120.530">
    <property type="entry name" value="GntR ligand-binding domain-like"/>
    <property type="match status" value="1"/>
</dbReference>